<organism evidence="2 3">
    <name type="scientific">Cylindrobasidium torrendii FP15055 ss-10</name>
    <dbReference type="NCBI Taxonomy" id="1314674"/>
    <lineage>
        <taxon>Eukaryota</taxon>
        <taxon>Fungi</taxon>
        <taxon>Dikarya</taxon>
        <taxon>Basidiomycota</taxon>
        <taxon>Agaricomycotina</taxon>
        <taxon>Agaricomycetes</taxon>
        <taxon>Agaricomycetidae</taxon>
        <taxon>Agaricales</taxon>
        <taxon>Marasmiineae</taxon>
        <taxon>Physalacriaceae</taxon>
        <taxon>Cylindrobasidium</taxon>
    </lineage>
</organism>
<evidence type="ECO:0000256" key="1">
    <source>
        <dbReference type="SAM" id="MobiDB-lite"/>
    </source>
</evidence>
<accession>A0A0D7AVJ8</accession>
<protein>
    <submittedName>
        <fullName evidence="2">Uncharacterized protein</fullName>
    </submittedName>
</protein>
<evidence type="ECO:0000313" key="2">
    <source>
        <dbReference type="EMBL" id="KIY62030.1"/>
    </source>
</evidence>
<feature type="region of interest" description="Disordered" evidence="1">
    <location>
        <begin position="295"/>
        <end position="434"/>
    </location>
</feature>
<feature type="compositionally biased region" description="Acidic residues" evidence="1">
    <location>
        <begin position="240"/>
        <end position="252"/>
    </location>
</feature>
<feature type="compositionally biased region" description="Basic and acidic residues" evidence="1">
    <location>
        <begin position="1"/>
        <end position="61"/>
    </location>
</feature>
<gene>
    <name evidence="2" type="ORF">CYLTODRAFT_494911</name>
</gene>
<feature type="compositionally biased region" description="Polar residues" evidence="1">
    <location>
        <begin position="213"/>
        <end position="232"/>
    </location>
</feature>
<sequence>MTLDDREHGAKVKKALTEERTRKVNEVNERIEREQEEREHERALGGEDSESRNVESAEERKRARHRARMERIMDALHDEDTNHDFYALAHCTEKDDKGDVEPARFKMLQESRQHKRAFVAAAKVHYHVTRSKTKAIRSELEPLEGEPSYQEWVDGWKKNHRFPKLPPLEVLAVEDMAPPPPEPEPETDVFVDTSGLPAASTNNFTLPAIPAASESNDTVPDTSDMPTPTMRTRSLARLESDEDDLEDADEGTVEAPVAESSHQRETEIASDTVNTANRRRDFTAFTFAHRIAFQSAAGSSQPPAVPPTVATRRNGGGGAGNRELRVHGGDAGVAGPSRQATGRSGTRAGRGRTKHATHIQVPPPRRSARHAARSIEQTDTGSGQTESSTGNAEPDTSNAAAEPDTGKKRKAPASDPEKGYEKKKKKKRRGDGGQ</sequence>
<proteinExistence type="predicted"/>
<dbReference type="Proteomes" id="UP000054007">
    <property type="component" value="Unassembled WGS sequence"/>
</dbReference>
<feature type="compositionally biased region" description="Basic residues" evidence="1">
    <location>
        <begin position="421"/>
        <end position="434"/>
    </location>
</feature>
<feature type="compositionally biased region" description="Polar residues" evidence="1">
    <location>
        <begin position="375"/>
        <end position="399"/>
    </location>
</feature>
<name>A0A0D7AVJ8_9AGAR</name>
<reference evidence="2 3" key="1">
    <citation type="journal article" date="2015" name="Fungal Genet. Biol.">
        <title>Evolution of novel wood decay mechanisms in Agaricales revealed by the genome sequences of Fistulina hepatica and Cylindrobasidium torrendii.</title>
        <authorList>
            <person name="Floudas D."/>
            <person name="Held B.W."/>
            <person name="Riley R."/>
            <person name="Nagy L.G."/>
            <person name="Koehler G."/>
            <person name="Ransdell A.S."/>
            <person name="Younus H."/>
            <person name="Chow J."/>
            <person name="Chiniquy J."/>
            <person name="Lipzen A."/>
            <person name="Tritt A."/>
            <person name="Sun H."/>
            <person name="Haridas S."/>
            <person name="LaButti K."/>
            <person name="Ohm R.A."/>
            <person name="Kues U."/>
            <person name="Blanchette R.A."/>
            <person name="Grigoriev I.V."/>
            <person name="Minto R.E."/>
            <person name="Hibbett D.S."/>
        </authorList>
    </citation>
    <scope>NUCLEOTIDE SEQUENCE [LARGE SCALE GENOMIC DNA]</scope>
    <source>
        <strain evidence="2 3">FP15055 ss-10</strain>
    </source>
</reference>
<feature type="region of interest" description="Disordered" evidence="1">
    <location>
        <begin position="211"/>
        <end position="271"/>
    </location>
</feature>
<dbReference type="EMBL" id="KN880833">
    <property type="protein sequence ID" value="KIY62030.1"/>
    <property type="molecule type" value="Genomic_DNA"/>
</dbReference>
<evidence type="ECO:0000313" key="3">
    <source>
        <dbReference type="Proteomes" id="UP000054007"/>
    </source>
</evidence>
<dbReference type="AlphaFoldDB" id="A0A0D7AVJ8"/>
<feature type="region of interest" description="Disordered" evidence="1">
    <location>
        <begin position="1"/>
        <end position="66"/>
    </location>
</feature>
<keyword evidence="3" id="KW-1185">Reference proteome</keyword>